<dbReference type="InterPro" id="IPR027640">
    <property type="entry name" value="Kinesin-like_fam"/>
</dbReference>
<protein>
    <recommendedName>
        <fullName evidence="6">Kinesin motor domain-containing protein</fullName>
    </recommendedName>
</protein>
<feature type="region of interest" description="Disordered" evidence="5">
    <location>
        <begin position="807"/>
        <end position="826"/>
    </location>
</feature>
<dbReference type="Gene3D" id="3.40.850.10">
    <property type="entry name" value="Kinesin motor domain"/>
    <property type="match status" value="1"/>
</dbReference>
<feature type="region of interest" description="Disordered" evidence="5">
    <location>
        <begin position="497"/>
        <end position="519"/>
    </location>
</feature>
<dbReference type="InterPro" id="IPR036961">
    <property type="entry name" value="Kinesin_motor_dom_sf"/>
</dbReference>
<feature type="compositionally biased region" description="Basic and acidic residues" evidence="5">
    <location>
        <begin position="571"/>
        <end position="598"/>
    </location>
</feature>
<feature type="region of interest" description="Disordered" evidence="5">
    <location>
        <begin position="540"/>
        <end position="622"/>
    </location>
</feature>
<dbReference type="PANTHER" id="PTHR47968">
    <property type="entry name" value="CENTROMERE PROTEIN E"/>
    <property type="match status" value="1"/>
</dbReference>
<feature type="compositionally biased region" description="Low complexity" evidence="5">
    <location>
        <begin position="672"/>
        <end position="683"/>
    </location>
</feature>
<feature type="compositionally biased region" description="Gly residues" evidence="5">
    <location>
        <begin position="1541"/>
        <end position="1559"/>
    </location>
</feature>
<feature type="compositionally biased region" description="Basic and acidic residues" evidence="5">
    <location>
        <begin position="540"/>
        <end position="564"/>
    </location>
</feature>
<dbReference type="Proteomes" id="UP001165060">
    <property type="component" value="Unassembled WGS sequence"/>
</dbReference>
<feature type="non-terminal residue" evidence="7">
    <location>
        <position position="1"/>
    </location>
</feature>
<keyword evidence="1 4" id="KW-0175">Coiled coil</keyword>
<feature type="coiled-coil region" evidence="4">
    <location>
        <begin position="1172"/>
        <end position="1251"/>
    </location>
</feature>
<evidence type="ECO:0000256" key="2">
    <source>
        <dbReference type="ARBA" id="ARBA00023175"/>
    </source>
</evidence>
<evidence type="ECO:0000313" key="7">
    <source>
        <dbReference type="EMBL" id="GMI42069.1"/>
    </source>
</evidence>
<name>A0ABQ6N7Q9_9STRA</name>
<dbReference type="InterPro" id="IPR001752">
    <property type="entry name" value="Kinesin_motor_dom"/>
</dbReference>
<evidence type="ECO:0000313" key="8">
    <source>
        <dbReference type="Proteomes" id="UP001165060"/>
    </source>
</evidence>
<keyword evidence="2" id="KW-0505">Motor protein</keyword>
<dbReference type="PANTHER" id="PTHR47968:SF75">
    <property type="entry name" value="CENTROMERE-ASSOCIATED PROTEIN E"/>
    <property type="match status" value="1"/>
</dbReference>
<dbReference type="SMART" id="SM00129">
    <property type="entry name" value="KISc"/>
    <property type="match status" value="1"/>
</dbReference>
<evidence type="ECO:0000256" key="1">
    <source>
        <dbReference type="ARBA" id="ARBA00023054"/>
    </source>
</evidence>
<evidence type="ECO:0000256" key="3">
    <source>
        <dbReference type="PROSITE-ProRule" id="PRU00283"/>
    </source>
</evidence>
<feature type="compositionally biased region" description="Basic and acidic residues" evidence="5">
    <location>
        <begin position="497"/>
        <end position="513"/>
    </location>
</feature>
<reference evidence="7 8" key="1">
    <citation type="journal article" date="2023" name="Commun. Biol.">
        <title>Genome analysis of Parmales, the sister group of diatoms, reveals the evolutionary specialization of diatoms from phago-mixotrophs to photoautotrophs.</title>
        <authorList>
            <person name="Ban H."/>
            <person name="Sato S."/>
            <person name="Yoshikawa S."/>
            <person name="Yamada K."/>
            <person name="Nakamura Y."/>
            <person name="Ichinomiya M."/>
            <person name="Sato N."/>
            <person name="Blanc-Mathieu R."/>
            <person name="Endo H."/>
            <person name="Kuwata A."/>
            <person name="Ogata H."/>
        </authorList>
    </citation>
    <scope>NUCLEOTIDE SEQUENCE [LARGE SCALE GENOMIC DNA]</scope>
</reference>
<organism evidence="7 8">
    <name type="scientific">Tetraparma gracilis</name>
    <dbReference type="NCBI Taxonomy" id="2962635"/>
    <lineage>
        <taxon>Eukaryota</taxon>
        <taxon>Sar</taxon>
        <taxon>Stramenopiles</taxon>
        <taxon>Ochrophyta</taxon>
        <taxon>Bolidophyceae</taxon>
        <taxon>Parmales</taxon>
        <taxon>Triparmaceae</taxon>
        <taxon>Tetraparma</taxon>
    </lineage>
</organism>
<feature type="compositionally biased region" description="Acidic residues" evidence="5">
    <location>
        <begin position="351"/>
        <end position="367"/>
    </location>
</feature>
<evidence type="ECO:0000256" key="5">
    <source>
        <dbReference type="SAM" id="MobiDB-lite"/>
    </source>
</evidence>
<feature type="coiled-coil region" evidence="4">
    <location>
        <begin position="1075"/>
        <end position="1116"/>
    </location>
</feature>
<evidence type="ECO:0000259" key="6">
    <source>
        <dbReference type="PROSITE" id="PS50067"/>
    </source>
</evidence>
<dbReference type="Pfam" id="PF00225">
    <property type="entry name" value="Kinesin"/>
    <property type="match status" value="1"/>
</dbReference>
<feature type="compositionally biased region" description="Polar residues" evidence="5">
    <location>
        <begin position="807"/>
        <end position="818"/>
    </location>
</feature>
<dbReference type="PROSITE" id="PS50067">
    <property type="entry name" value="KINESIN_MOTOR_2"/>
    <property type="match status" value="1"/>
</dbReference>
<feature type="region of interest" description="Disordered" evidence="5">
    <location>
        <begin position="1539"/>
        <end position="1565"/>
    </location>
</feature>
<feature type="compositionally biased region" description="Basic and acidic residues" evidence="5">
    <location>
        <begin position="460"/>
        <end position="483"/>
    </location>
</feature>
<feature type="region of interest" description="Disordered" evidence="5">
    <location>
        <begin position="1587"/>
        <end position="1642"/>
    </location>
</feature>
<accession>A0ABQ6N7Q9</accession>
<gene>
    <name evidence="7" type="ORF">TeGR_g5332</name>
</gene>
<feature type="compositionally biased region" description="Gly residues" evidence="5">
    <location>
        <begin position="1605"/>
        <end position="1617"/>
    </location>
</feature>
<feature type="region of interest" description="Disordered" evidence="5">
    <location>
        <begin position="69"/>
        <end position="97"/>
    </location>
</feature>
<feature type="region of interest" description="Disordered" evidence="5">
    <location>
        <begin position="437"/>
        <end position="483"/>
    </location>
</feature>
<feature type="coiled-coil region" evidence="4">
    <location>
        <begin position="1287"/>
        <end position="1419"/>
    </location>
</feature>
<keyword evidence="8" id="KW-1185">Reference proteome</keyword>
<dbReference type="SUPFAM" id="SSF52540">
    <property type="entry name" value="P-loop containing nucleoside triphosphate hydrolases"/>
    <property type="match status" value="1"/>
</dbReference>
<feature type="domain" description="Kinesin motor" evidence="6">
    <location>
        <begin position="1"/>
        <end position="207"/>
    </location>
</feature>
<comment type="caution">
    <text evidence="7">The sequence shown here is derived from an EMBL/GenBank/DDBJ whole genome shotgun (WGS) entry which is preliminary data.</text>
</comment>
<feature type="coiled-coil region" evidence="4">
    <location>
        <begin position="209"/>
        <end position="250"/>
    </location>
</feature>
<feature type="region of interest" description="Disordered" evidence="5">
    <location>
        <begin position="666"/>
        <end position="729"/>
    </location>
</feature>
<proteinExistence type="inferred from homology"/>
<comment type="caution">
    <text evidence="3">Lacks conserved residue(s) required for the propagation of feature annotation.</text>
</comment>
<sequence length="1656" mass="184716">LRIKDDPKKGPMVDNLKEQIVTSPEQAIAQIKKGESNRSYGETSMNATSSRSHVLFKVVIESRVIDSTDGDADAGRARASTEPIPSHAGNFSSGWSKERPPVCEAALNLVDLAGSERQKKTGAVGQRLKEGTAINQSLLTLGTVISKLSEGRKGDHIPYRDSKLTRLLQMSLGGNAKTGMVAAISPAERNRDETTSTLRYASRAKQIVNHAKKNEIDDEESMLAKYKNEIEELKKELEETKNATHVDQAAVDEAKDMKNQLESMNKLVLVSTQIAAAERKMGNMSKAREIEKDMADVTTGRRRAESIYNKHIGIVETLPNNIQKKLMRQRSSLKAVVSSELRESKDSIAEVNEEEENEDEEEEEMDFNSEKVKELEGEIDSMQARLVEMQSESQEALMAKQDVLKELKQEQVKAQKNENMYKMALKDTEKVKRELEHSVAAKDSTAKKLGEMESLAKASKANEEKFKSELEDSKYQRSRLETAVSDKEAWIAKLEKQNQEEHELRIKNSEETSKAQQAALAELRDSLEAEKKERRALEIKLDDAARSEANKDQEITALQHDKSNLDAVTETLEREKSETQKRAEETSKRLHEELDASHAKVSTLQADLAQKERTLRTSTGDVEQLKIDKAHLLTDLTSSKEEAAKLNTEVDEVTKTFSKQVEDLRKEKEELNSSLSQQLSTRTNEAESLKIELASMTSVAEDERGQKEKHKKRATESSATIDKEREEKGKEIEQLLGELSASKLEATNVSESFNNFKAATSRESARNASELEALSGEIEEEKKRSATLNQEKSRLTVELDALKRSSARLSSDLETSNAAGAARGEEIDELQREMRVMKRKLELAEESAAENLRRAEISEDKVGVTESAKEALAVELAESIKLHGDGMKEVVSLKKVVQQLKDEMHENDAASGLLKSKVKDAEAAGSAKDKKMGEMEVRIHELQGEVAKLREFEESSEYMHSKVKKVEAELERCTLEVSESRKKELASDGDLKELTLKFQRMTDGNEAITLDLDAKKAEVRILRETLDSVRAANVAKDDAVEASARKAEIALSGKAIVEKEIEELRGSVVMLAKSKRAAEGESSEVRRELDALKIESEDLRNRLRRTENNLVEARNDAAVGEEVAVLRSQMARMRAQMVGAEMDEDGEMFDDDGNLVHGGGSPRKGRLNESALMESKREKEAYETVISKLRAELEEEAETRRRLIGDLGEARKDQAVAASMQGDLDAARHKERKLEEDLANLEVEIAKARRGELNAVAVSTEAERSIGRINDDSTLLMEELKEAHNMVSKERNRADRYAKDLADHERRAAEMQAAKSRAESVMETAAQETNAKTRALNAMREGEEETLSKLAELQKAHEEARARLEKAEEELRIEKLDKNGALNEVARWKEVSELAEKELRKEDVEVEEAVGKLRVYEEELRLAEGYKEQQAKLIRELQEEIAGVRKGYAENAGLKAGQEISMLRKELEKTIADWGDAERKRRDREDRLVELKTSLASEQERNGLLVTNLKLLEDQVAIGREELAVYRQLDVYENSVKGEWGRGGGRRGAGGGRRGGGGERTPVKKIGGVDQSVTFDSPLSLVGADRSQIDIVGMSPTSPENTHVGKGGRGGEFGKGRGSPSSEEDEDGIEGEPFSKSQLASAKEYLLKRKKNRGFA</sequence>
<evidence type="ECO:0000256" key="4">
    <source>
        <dbReference type="SAM" id="Coils"/>
    </source>
</evidence>
<comment type="similarity">
    <text evidence="3">Belongs to the TRAFAC class myosin-kinesin ATPase superfamily. Kinesin family.</text>
</comment>
<dbReference type="InterPro" id="IPR027417">
    <property type="entry name" value="P-loop_NTPase"/>
</dbReference>
<feature type="region of interest" description="Disordered" evidence="5">
    <location>
        <begin position="758"/>
        <end position="789"/>
    </location>
</feature>
<feature type="compositionally biased region" description="Basic and acidic residues" evidence="5">
    <location>
        <begin position="437"/>
        <end position="451"/>
    </location>
</feature>
<dbReference type="EMBL" id="BRYB01001046">
    <property type="protein sequence ID" value="GMI42069.1"/>
    <property type="molecule type" value="Genomic_DNA"/>
</dbReference>
<feature type="region of interest" description="Disordered" evidence="5">
    <location>
        <begin position="338"/>
        <end position="373"/>
    </location>
</feature>
<dbReference type="PRINTS" id="PR00380">
    <property type="entry name" value="KINESINHEAVY"/>
</dbReference>